<evidence type="ECO:0000256" key="5">
    <source>
        <dbReference type="ARBA" id="ARBA00043266"/>
    </source>
</evidence>
<protein>
    <recommendedName>
        <fullName evidence="6">Ig-like domain-containing protein</fullName>
    </recommendedName>
</protein>
<dbReference type="SMART" id="SM00406">
    <property type="entry name" value="IGv"/>
    <property type="match status" value="1"/>
</dbReference>
<dbReference type="InterPro" id="IPR007110">
    <property type="entry name" value="Ig-like_dom"/>
</dbReference>
<dbReference type="InterPro" id="IPR003599">
    <property type="entry name" value="Ig_sub"/>
</dbReference>
<evidence type="ECO:0000256" key="3">
    <source>
        <dbReference type="ARBA" id="ARBA00023170"/>
    </source>
</evidence>
<sequence>MFLLYMLGTLPHHSVRVHVAELLPEKSLLFPHSSDMKPILTSVLVMIFTLRGTRSETVTQPEDHISVTEGAPVQVKCNYSYSGSPELFWYVQYPKQGLQLLLKHFSKESTKGFTANLDKSGASFHLKKEAVQEEDSAIYYCVLRATVTGFTKEAEHKPLGSYSKYFIVSSLCGPQGGILSLDLTFTS</sequence>
<dbReference type="GO" id="GO:0042101">
    <property type="term" value="C:T cell receptor complex"/>
    <property type="evidence" value="ECO:0007669"/>
    <property type="project" value="UniProtKB-KW"/>
</dbReference>
<dbReference type="SUPFAM" id="SSF48726">
    <property type="entry name" value="Immunoglobulin"/>
    <property type="match status" value="1"/>
</dbReference>
<dbReference type="InterPro" id="IPR036179">
    <property type="entry name" value="Ig-like_dom_sf"/>
</dbReference>
<organism evidence="7 8">
    <name type="scientific">Rhinolophus ferrumequinum</name>
    <name type="common">Greater horseshoe bat</name>
    <dbReference type="NCBI Taxonomy" id="59479"/>
    <lineage>
        <taxon>Eukaryota</taxon>
        <taxon>Metazoa</taxon>
        <taxon>Chordata</taxon>
        <taxon>Craniata</taxon>
        <taxon>Vertebrata</taxon>
        <taxon>Euteleostomi</taxon>
        <taxon>Mammalia</taxon>
        <taxon>Eutheria</taxon>
        <taxon>Laurasiatheria</taxon>
        <taxon>Chiroptera</taxon>
        <taxon>Yinpterochiroptera</taxon>
        <taxon>Rhinolophoidea</taxon>
        <taxon>Rhinolophidae</taxon>
        <taxon>Rhinolophinae</taxon>
        <taxon>Rhinolophus</taxon>
    </lineage>
</organism>
<keyword evidence="4" id="KW-0393">Immunoglobulin domain</keyword>
<keyword evidence="2" id="KW-1064">Adaptive immunity</keyword>
<reference evidence="7 8" key="1">
    <citation type="journal article" date="2020" name="Nature">
        <title>Six reference-quality genomes reveal evolution of bat adaptations.</title>
        <authorList>
            <person name="Jebb D."/>
            <person name="Huang Z."/>
            <person name="Pippel M."/>
            <person name="Hughes G.M."/>
            <person name="Lavrichenko K."/>
            <person name="Devanna P."/>
            <person name="Winkler S."/>
            <person name="Jermiin L.S."/>
            <person name="Skirmuntt E.C."/>
            <person name="Katzourakis A."/>
            <person name="Burkitt-Gray L."/>
            <person name="Ray D.A."/>
            <person name="Sullivan K.A.M."/>
            <person name="Roscito J.G."/>
            <person name="Kirilenko B.M."/>
            <person name="Davalos L.M."/>
            <person name="Corthals A.P."/>
            <person name="Power M.L."/>
            <person name="Jones G."/>
            <person name="Ransome R.D."/>
            <person name="Dechmann D.K.N."/>
            <person name="Locatelli A.G."/>
            <person name="Puechmaille S.J."/>
            <person name="Fedrigo O."/>
            <person name="Jarvis E.D."/>
            <person name="Hiller M."/>
            <person name="Vernes S.C."/>
            <person name="Myers E.W."/>
            <person name="Teeling E.C."/>
        </authorList>
    </citation>
    <scope>NUCLEOTIDE SEQUENCE [LARGE SCALE GENOMIC DNA]</scope>
    <source>
        <strain evidence="7">MRhiFer1</strain>
        <tissue evidence="7">Lung</tissue>
    </source>
</reference>
<evidence type="ECO:0000259" key="6">
    <source>
        <dbReference type="PROSITE" id="PS50835"/>
    </source>
</evidence>
<keyword evidence="5" id="KW-1279">T cell receptor</keyword>
<evidence type="ECO:0000256" key="2">
    <source>
        <dbReference type="ARBA" id="ARBA00023130"/>
    </source>
</evidence>
<comment type="caution">
    <text evidence="7">The sequence shown here is derived from an EMBL/GenBank/DDBJ whole genome shotgun (WGS) entry which is preliminary data.</text>
</comment>
<proteinExistence type="predicted"/>
<evidence type="ECO:0000313" key="7">
    <source>
        <dbReference type="EMBL" id="KAF6351664.1"/>
    </source>
</evidence>
<feature type="domain" description="Ig-like" evidence="6">
    <location>
        <begin position="38"/>
        <end position="151"/>
    </location>
</feature>
<keyword evidence="5" id="KW-0391">Immunity</keyword>
<dbReference type="Gene3D" id="2.60.40.10">
    <property type="entry name" value="Immunoglobulins"/>
    <property type="match status" value="1"/>
</dbReference>
<dbReference type="EMBL" id="JACAGC010000008">
    <property type="protein sequence ID" value="KAF6351664.1"/>
    <property type="molecule type" value="Genomic_DNA"/>
</dbReference>
<evidence type="ECO:0000256" key="1">
    <source>
        <dbReference type="ARBA" id="ARBA00022729"/>
    </source>
</evidence>
<name>A0A7J7XPW6_RHIFE</name>
<dbReference type="Pfam" id="PF07686">
    <property type="entry name" value="V-set"/>
    <property type="match status" value="1"/>
</dbReference>
<dbReference type="PANTHER" id="PTHR19367:SF18">
    <property type="entry name" value="T CELL RECEPTOR ALPHA VARIABLE 16"/>
    <property type="match status" value="1"/>
</dbReference>
<dbReference type="SMART" id="SM00409">
    <property type="entry name" value="IG"/>
    <property type="match status" value="1"/>
</dbReference>
<dbReference type="InterPro" id="IPR013783">
    <property type="entry name" value="Ig-like_fold"/>
</dbReference>
<dbReference type="PROSITE" id="PS50835">
    <property type="entry name" value="IG_LIKE"/>
    <property type="match status" value="1"/>
</dbReference>
<dbReference type="GO" id="GO:0002250">
    <property type="term" value="P:adaptive immune response"/>
    <property type="evidence" value="ECO:0007669"/>
    <property type="project" value="UniProtKB-KW"/>
</dbReference>
<dbReference type="Proteomes" id="UP000585614">
    <property type="component" value="Unassembled WGS sequence"/>
</dbReference>
<dbReference type="AlphaFoldDB" id="A0A7J7XPW6"/>
<evidence type="ECO:0000313" key="8">
    <source>
        <dbReference type="Proteomes" id="UP000585614"/>
    </source>
</evidence>
<evidence type="ECO:0000256" key="4">
    <source>
        <dbReference type="ARBA" id="ARBA00023319"/>
    </source>
</evidence>
<keyword evidence="1" id="KW-0732">Signal</keyword>
<dbReference type="InterPro" id="IPR013106">
    <property type="entry name" value="Ig_V-set"/>
</dbReference>
<keyword evidence="3" id="KW-0675">Receptor</keyword>
<dbReference type="PANTHER" id="PTHR19367">
    <property type="entry name" value="T-CELL RECEPTOR ALPHA CHAIN V REGION"/>
    <property type="match status" value="1"/>
</dbReference>
<dbReference type="InterPro" id="IPR051287">
    <property type="entry name" value="TCR_variable_region"/>
</dbReference>
<accession>A0A7J7XPW6</accession>
<gene>
    <name evidence="7" type="ORF">mRhiFer1_010168</name>
</gene>